<reference evidence="13" key="2">
    <citation type="submission" date="2025-08" db="UniProtKB">
        <authorList>
            <consortium name="Ensembl"/>
        </authorList>
    </citation>
    <scope>IDENTIFICATION</scope>
</reference>
<evidence type="ECO:0000256" key="11">
    <source>
        <dbReference type="RuleBase" id="RU000461"/>
    </source>
</evidence>
<dbReference type="GO" id="GO:0008392">
    <property type="term" value="F:arachidonate epoxygenase activity"/>
    <property type="evidence" value="ECO:0007669"/>
    <property type="project" value="TreeGrafter"/>
</dbReference>
<dbReference type="GO" id="GO:0019373">
    <property type="term" value="P:epoxygenase P450 pathway"/>
    <property type="evidence" value="ECO:0007669"/>
    <property type="project" value="TreeGrafter"/>
</dbReference>
<keyword evidence="9 12" id="KW-0472">Membrane</keyword>
<dbReference type="GO" id="GO:0006805">
    <property type="term" value="P:xenobiotic metabolic process"/>
    <property type="evidence" value="ECO:0007669"/>
    <property type="project" value="TreeGrafter"/>
</dbReference>
<evidence type="ECO:0000256" key="8">
    <source>
        <dbReference type="ARBA" id="ARBA00023033"/>
    </source>
</evidence>
<evidence type="ECO:0000256" key="10">
    <source>
        <dbReference type="PIRSR" id="PIRSR602401-1"/>
    </source>
</evidence>
<keyword evidence="8 11" id="KW-0503">Monooxygenase</keyword>
<comment type="subcellular location">
    <subcellularLocation>
        <location evidence="2">Membrane</location>
    </subcellularLocation>
</comment>
<evidence type="ECO:0000256" key="1">
    <source>
        <dbReference type="ARBA" id="ARBA00001971"/>
    </source>
</evidence>
<dbReference type="GeneTree" id="ENSGT00940000165584"/>
<keyword evidence="12" id="KW-1133">Transmembrane helix</keyword>
<dbReference type="GO" id="GO:0016712">
    <property type="term" value="F:oxidoreductase activity, acting on paired donors, with incorporation or reduction of molecular oxygen, reduced flavin or flavoprotein as one donor, and incorporation of one atom of oxygen"/>
    <property type="evidence" value="ECO:0007669"/>
    <property type="project" value="TreeGrafter"/>
</dbReference>
<evidence type="ECO:0000256" key="12">
    <source>
        <dbReference type="SAM" id="Phobius"/>
    </source>
</evidence>
<dbReference type="OMA" id="MMLRFGE"/>
<dbReference type="InterPro" id="IPR001128">
    <property type="entry name" value="Cyt_P450"/>
</dbReference>
<evidence type="ECO:0000256" key="6">
    <source>
        <dbReference type="ARBA" id="ARBA00023002"/>
    </source>
</evidence>
<evidence type="ECO:0000256" key="2">
    <source>
        <dbReference type="ARBA" id="ARBA00004370"/>
    </source>
</evidence>
<accession>A0A670JGI6</accession>
<dbReference type="FunFam" id="1.10.630.10:FF:000004">
    <property type="entry name" value="cytochrome P450 2D15 isoform X1"/>
    <property type="match status" value="1"/>
</dbReference>
<reference evidence="13" key="3">
    <citation type="submission" date="2025-09" db="UniProtKB">
        <authorList>
            <consortium name="Ensembl"/>
        </authorList>
    </citation>
    <scope>IDENTIFICATION</scope>
</reference>
<comment type="similarity">
    <text evidence="3 11">Belongs to the cytochrome P450 family.</text>
</comment>
<dbReference type="SUPFAM" id="SSF48264">
    <property type="entry name" value="Cytochrome P450"/>
    <property type="match status" value="1"/>
</dbReference>
<dbReference type="GO" id="GO:0020037">
    <property type="term" value="F:heme binding"/>
    <property type="evidence" value="ECO:0007669"/>
    <property type="project" value="InterPro"/>
</dbReference>
<dbReference type="Ensembl" id="ENSPMRT00000025192.1">
    <property type="protein sequence ID" value="ENSPMRP00000023738.1"/>
    <property type="gene ID" value="ENSPMRG00000015379.1"/>
</dbReference>
<evidence type="ECO:0000313" key="13">
    <source>
        <dbReference type="Ensembl" id="ENSPMRP00000023738.1"/>
    </source>
</evidence>
<dbReference type="PANTHER" id="PTHR24300:SF389">
    <property type="entry name" value="CYTOCHROME P450 2C20"/>
    <property type="match status" value="1"/>
</dbReference>
<keyword evidence="6 11" id="KW-0560">Oxidoreductase</keyword>
<dbReference type="GO" id="GO:0005506">
    <property type="term" value="F:iron ion binding"/>
    <property type="evidence" value="ECO:0007669"/>
    <property type="project" value="InterPro"/>
</dbReference>
<evidence type="ECO:0000256" key="4">
    <source>
        <dbReference type="ARBA" id="ARBA00022617"/>
    </source>
</evidence>
<comment type="cofactor">
    <cofactor evidence="1 10">
        <name>heme</name>
        <dbReference type="ChEBI" id="CHEBI:30413"/>
    </cofactor>
</comment>
<evidence type="ECO:0000256" key="7">
    <source>
        <dbReference type="ARBA" id="ARBA00023004"/>
    </source>
</evidence>
<dbReference type="PANTHER" id="PTHR24300">
    <property type="entry name" value="CYTOCHROME P450 508A4-RELATED"/>
    <property type="match status" value="1"/>
</dbReference>
<dbReference type="InterPro" id="IPR050182">
    <property type="entry name" value="Cytochrome_P450_fam2"/>
</dbReference>
<evidence type="ECO:0000256" key="5">
    <source>
        <dbReference type="ARBA" id="ARBA00022723"/>
    </source>
</evidence>
<dbReference type="PRINTS" id="PR00463">
    <property type="entry name" value="EP450I"/>
</dbReference>
<dbReference type="GO" id="GO:0016020">
    <property type="term" value="C:membrane"/>
    <property type="evidence" value="ECO:0007669"/>
    <property type="project" value="UniProtKB-SubCell"/>
</dbReference>
<dbReference type="Pfam" id="PF00067">
    <property type="entry name" value="p450"/>
    <property type="match status" value="1"/>
</dbReference>
<feature type="transmembrane region" description="Helical" evidence="12">
    <location>
        <begin position="33"/>
        <end position="51"/>
    </location>
</feature>
<dbReference type="PRINTS" id="PR00385">
    <property type="entry name" value="P450"/>
</dbReference>
<evidence type="ECO:0000256" key="9">
    <source>
        <dbReference type="ARBA" id="ARBA00023136"/>
    </source>
</evidence>
<proteinExistence type="inferred from homology"/>
<dbReference type="InterPro" id="IPR017972">
    <property type="entry name" value="Cyt_P450_CS"/>
</dbReference>
<dbReference type="PROSITE" id="PS00086">
    <property type="entry name" value="CYTOCHROME_P450"/>
    <property type="match status" value="1"/>
</dbReference>
<keyword evidence="14" id="KW-1185">Reference proteome</keyword>
<dbReference type="GO" id="GO:0005737">
    <property type="term" value="C:cytoplasm"/>
    <property type="evidence" value="ECO:0007669"/>
    <property type="project" value="TreeGrafter"/>
</dbReference>
<dbReference type="AlphaFoldDB" id="A0A670JGI6"/>
<keyword evidence="5 10" id="KW-0479">Metal-binding</keyword>
<keyword evidence="7 10" id="KW-0408">Iron</keyword>
<gene>
    <name evidence="13" type="primary">LOC114590722</name>
</gene>
<evidence type="ECO:0000313" key="14">
    <source>
        <dbReference type="Proteomes" id="UP000472272"/>
    </source>
</evidence>
<dbReference type="Proteomes" id="UP000472272">
    <property type="component" value="Chromosome 2"/>
</dbReference>
<dbReference type="InterPro" id="IPR002401">
    <property type="entry name" value="Cyt_P450_E_grp-I"/>
</dbReference>
<keyword evidence="12" id="KW-0812">Transmembrane</keyword>
<dbReference type="InterPro" id="IPR036396">
    <property type="entry name" value="Cyt_P450_sf"/>
</dbReference>
<evidence type="ECO:0000256" key="3">
    <source>
        <dbReference type="ARBA" id="ARBA00010617"/>
    </source>
</evidence>
<sequence length="524" mass="58737">MQRTGTETAAQHLLKSFCPFAFRVDRARVQMELVTGAGVLLLLFLLTALSFKLHKARGQLPPGPTPWLFLGNLLQKEVLPLHKTYPKLFEKYGSVFTIWLGPKPVVVLCGYDAVKGALVDHAEAFGGRPPIALVEKVTDGYGLLSPDNEKWRELRRFTLSTLRNFGMGRKPMAERMQEEANCLVEVLAAKQGQAFDPLPDIVTAASNVLCSVIFGTRFSYEDPQLKELTDVIKKFVNLFFHVSGVAYNAIPRIMDFVPGPHKSSFTDSSKLFQFIRDSVESHKLNLDPQNPGDFIDCFLLRLNKEQSSAQNICVEDLVTTAFVLFVAGMETSSSSILYGLLLLAKFPHIQAKVHQEIDEVVGVNRAPGVEDRVKMNYTNAFTHEMLRYQLGSSEAFPRLTTQDVDFKGYTIPQGTIIVPLFISVHFDPACWETPEKFDPGHFLDAEGEFRKNDAYMAFSAGKRACPGEGLAKMELFLFIATLLQNFTFQLVANPNEVDVDTLFSACRGERKHCLLRAIRRKNVK</sequence>
<dbReference type="Gene3D" id="1.10.630.10">
    <property type="entry name" value="Cytochrome P450"/>
    <property type="match status" value="1"/>
</dbReference>
<feature type="binding site" description="axial binding residue" evidence="10">
    <location>
        <position position="465"/>
    </location>
    <ligand>
        <name>heme</name>
        <dbReference type="ChEBI" id="CHEBI:30413"/>
    </ligand>
    <ligandPart>
        <name>Fe</name>
        <dbReference type="ChEBI" id="CHEBI:18248"/>
    </ligandPart>
</feature>
<organism evidence="13 14">
    <name type="scientific">Podarcis muralis</name>
    <name type="common">Wall lizard</name>
    <name type="synonym">Lacerta muralis</name>
    <dbReference type="NCBI Taxonomy" id="64176"/>
    <lineage>
        <taxon>Eukaryota</taxon>
        <taxon>Metazoa</taxon>
        <taxon>Chordata</taxon>
        <taxon>Craniata</taxon>
        <taxon>Vertebrata</taxon>
        <taxon>Euteleostomi</taxon>
        <taxon>Lepidosauria</taxon>
        <taxon>Squamata</taxon>
        <taxon>Bifurcata</taxon>
        <taxon>Unidentata</taxon>
        <taxon>Episquamata</taxon>
        <taxon>Laterata</taxon>
        <taxon>Lacertibaenia</taxon>
        <taxon>Lacertidae</taxon>
        <taxon>Podarcis</taxon>
    </lineage>
</organism>
<keyword evidence="4 10" id="KW-0349">Heme</keyword>
<name>A0A670JGI6_PODMU</name>
<reference evidence="13 14" key="1">
    <citation type="journal article" date="2019" name="Proc. Natl. Acad. Sci. U.S.A.">
        <title>Regulatory changes in pterin and carotenoid genes underlie balanced color polymorphisms in the wall lizard.</title>
        <authorList>
            <person name="Andrade P."/>
            <person name="Pinho C."/>
            <person name="Perez I de Lanuza G."/>
            <person name="Afonso S."/>
            <person name="Brejcha J."/>
            <person name="Rubin C.J."/>
            <person name="Wallerman O."/>
            <person name="Pereira P."/>
            <person name="Sabatino S.J."/>
            <person name="Bellati A."/>
            <person name="Pellitteri-Rosa D."/>
            <person name="Bosakova Z."/>
            <person name="Bunikis I."/>
            <person name="Carretero M.A."/>
            <person name="Feiner N."/>
            <person name="Marsik P."/>
            <person name="Pauperio F."/>
            <person name="Salvi D."/>
            <person name="Soler L."/>
            <person name="While G.M."/>
            <person name="Uller T."/>
            <person name="Font E."/>
            <person name="Andersson L."/>
            <person name="Carneiro M."/>
        </authorList>
    </citation>
    <scope>NUCLEOTIDE SEQUENCE</scope>
</reference>
<protein>
    <submittedName>
        <fullName evidence="13">Cytochrome P450 2B4-like</fullName>
    </submittedName>
</protein>